<feature type="coiled-coil region" evidence="1">
    <location>
        <begin position="120"/>
        <end position="147"/>
    </location>
</feature>
<name>A0A976MA07_THEOR</name>
<accession>A0A976MA07</accession>
<feature type="region of interest" description="Disordered" evidence="2">
    <location>
        <begin position="399"/>
        <end position="559"/>
    </location>
</feature>
<keyword evidence="3" id="KW-0732">Signal</keyword>
<feature type="compositionally biased region" description="Low complexity" evidence="2">
    <location>
        <begin position="505"/>
        <end position="516"/>
    </location>
</feature>
<sequence>MELNHLRFGLLIALLATLNHMVKADRTDYSKIKADMELKSSKSLEGQRNVLGKINKVSNMLAKEGERALGDFKSYVGRLIPYLSQPTSEPFMDNIQDYINSKTGDRQQIIKTISEVKMYQKRAEKEIASSEKRYNKLLENLNKGNENDKSINNAKSHYKGLVLAKDRMLEINQKLVDLGPVLLEKVKVINLANKKLDVYKLLLEMVKRAREIVMESRNAYISSFSAKDKILDASNRMDSLVKRAKLVKGDSKNKSLYKVETEKLNSLWDELNKLKNNISTNAKNAAKTLEHMHSTVDKSEGYEKSIIEEGSSGSKKSSDGTNSSVKGVDSLSKAFLKGKEIYNKLTNLQKTTSKDVATMDKYNKETAELLKKGNDLVGEMEGISKKASSMAKKTLNLSTPQDLGEMVAIDDAASDDSGTSSESESEESTNDAKETKVTDKSKTESHDTSDVKVASPKRSKKRKTKKELDEIRNKAIGSYLDDMELSDEISGSGNSEVSDSDSSYDLDTSTESSSTGKITDSKKEAKRSKDTKNSRGVSSGKSTGNGESSQSVYDKRDKGLVQRGYNFLKKLATVPESLFQSVDSSFGEYSSDDQYYDAHETLQDTGDSDAGVDVDVRPKPQKPPRRSNDYNPAQPPNYSQVDEPLSHTHTRMASGEPQAIRYNPGDAPIDLKPEEEEEYRRAVRESVIMDLQKKAREDRNSNEGFKLEDTGSKAQQDLFKLVRLSYELKEQFELVKKEFRSSFQFNGREILKNILRDLLHQHLSSVCSVALEMTRPRYFQMFASNTKGLFGVGGVNLNAGTSPNKTNPRYNTQPGNGRPLVRPSGIQGNTIINGRVTPKRNSPVMRATTTATASCTTGPIPAYSGFANVHSDTGEFAIECK</sequence>
<feature type="compositionally biased region" description="Basic residues" evidence="2">
    <location>
        <begin position="455"/>
        <end position="465"/>
    </location>
</feature>
<reference evidence="4" key="1">
    <citation type="submission" date="2022-07" db="EMBL/GenBank/DDBJ databases">
        <title>Evaluation of T. orientalis genome assembly methods using nanopore sequencing and analysis of variation between genomes.</title>
        <authorList>
            <person name="Yam J."/>
            <person name="Micallef M.L."/>
            <person name="Liu M."/>
            <person name="Djordjevic S.P."/>
            <person name="Bogema D.R."/>
            <person name="Jenkins C."/>
        </authorList>
    </citation>
    <scope>NUCLEOTIDE SEQUENCE</scope>
    <source>
        <strain evidence="4">Goon Nure</strain>
    </source>
</reference>
<evidence type="ECO:0000313" key="5">
    <source>
        <dbReference type="Proteomes" id="UP000244811"/>
    </source>
</evidence>
<organism evidence="4 5">
    <name type="scientific">Theileria orientalis</name>
    <dbReference type="NCBI Taxonomy" id="68886"/>
    <lineage>
        <taxon>Eukaryota</taxon>
        <taxon>Sar</taxon>
        <taxon>Alveolata</taxon>
        <taxon>Apicomplexa</taxon>
        <taxon>Aconoidasida</taxon>
        <taxon>Piroplasmida</taxon>
        <taxon>Theileriidae</taxon>
        <taxon>Theileria</taxon>
    </lineage>
</organism>
<feature type="signal peptide" evidence="3">
    <location>
        <begin position="1"/>
        <end position="24"/>
    </location>
</feature>
<evidence type="ECO:0000256" key="1">
    <source>
        <dbReference type="SAM" id="Coils"/>
    </source>
</evidence>
<feature type="chain" id="PRO_5038030525" evidence="3">
    <location>
        <begin position="25"/>
        <end position="881"/>
    </location>
</feature>
<feature type="region of interest" description="Disordered" evidence="2">
    <location>
        <begin position="584"/>
        <end position="643"/>
    </location>
</feature>
<protein>
    <submittedName>
        <fullName evidence="4">Uncharacterized protein</fullName>
    </submittedName>
</protein>
<keyword evidence="1" id="KW-0175">Coiled coil</keyword>
<dbReference type="EMBL" id="CP056069">
    <property type="protein sequence ID" value="UKK00416.2"/>
    <property type="molecule type" value="Genomic_DNA"/>
</dbReference>
<dbReference type="Proteomes" id="UP000244811">
    <property type="component" value="Chromosome 1"/>
</dbReference>
<dbReference type="AlphaFoldDB" id="A0A976MA07"/>
<evidence type="ECO:0000256" key="2">
    <source>
        <dbReference type="SAM" id="MobiDB-lite"/>
    </source>
</evidence>
<evidence type="ECO:0000256" key="3">
    <source>
        <dbReference type="SAM" id="SignalP"/>
    </source>
</evidence>
<proteinExistence type="predicted"/>
<evidence type="ECO:0000313" key="4">
    <source>
        <dbReference type="EMBL" id="UKK00416.2"/>
    </source>
</evidence>
<feature type="compositionally biased region" description="Polar residues" evidence="2">
    <location>
        <begin position="534"/>
        <end position="552"/>
    </location>
</feature>
<gene>
    <name evidence="4" type="ORF">MACK_000488</name>
</gene>
<feature type="compositionally biased region" description="Basic and acidic residues" evidence="2">
    <location>
        <begin position="519"/>
        <end position="533"/>
    </location>
</feature>
<feature type="compositionally biased region" description="Basic and acidic residues" evidence="2">
    <location>
        <begin position="430"/>
        <end position="450"/>
    </location>
</feature>